<protein>
    <submittedName>
        <fullName evidence="4">Maleylacetoacetate isomerase</fullName>
    </submittedName>
</protein>
<dbReference type="InterPro" id="IPR036282">
    <property type="entry name" value="Glutathione-S-Trfase_C_sf"/>
</dbReference>
<feature type="domain" description="GST N-terminal" evidence="2">
    <location>
        <begin position="1"/>
        <end position="80"/>
    </location>
</feature>
<evidence type="ECO:0000259" key="2">
    <source>
        <dbReference type="PROSITE" id="PS50404"/>
    </source>
</evidence>
<reference evidence="5 7" key="2">
    <citation type="submission" date="2023-07" db="EMBL/GenBank/DDBJ databases">
        <title>Genomic Encyclopedia of Type Strains, Phase IV (KMG-IV): sequencing the most valuable type-strain genomes for metagenomic binning, comparative biology and taxonomic classification.</title>
        <authorList>
            <person name="Goeker M."/>
        </authorList>
    </citation>
    <scope>NUCLEOTIDE SEQUENCE [LARGE SCALE GENOMIC DNA]</scope>
    <source>
        <strain evidence="5 7">DSM 338</strain>
    </source>
</reference>
<dbReference type="InterPro" id="IPR034333">
    <property type="entry name" value="GST_Zeta_N"/>
</dbReference>
<reference evidence="4" key="1">
    <citation type="submission" date="2022-12" db="EMBL/GenBank/DDBJ databases">
        <title>Reference genome sequencing for broad-spectrum identification of bacterial and archaeal isolates by mass spectrometry.</title>
        <authorList>
            <person name="Sekiguchi Y."/>
            <person name="Tourlousse D.M."/>
        </authorList>
    </citation>
    <scope>NUCLEOTIDE SEQUENCE</scope>
    <source>
        <strain evidence="4">301</strain>
    </source>
</reference>
<dbReference type="PROSITE" id="PS50405">
    <property type="entry name" value="GST_CTER"/>
    <property type="match status" value="1"/>
</dbReference>
<evidence type="ECO:0000313" key="7">
    <source>
        <dbReference type="Proteomes" id="UP001245370"/>
    </source>
</evidence>
<dbReference type="CDD" id="cd03042">
    <property type="entry name" value="GST_N_Zeta"/>
    <property type="match status" value="1"/>
</dbReference>
<dbReference type="SFLD" id="SFLDS00019">
    <property type="entry name" value="Glutathione_Transferase_(cytos"/>
    <property type="match status" value="1"/>
</dbReference>
<sequence>MELYGFFRSSASYRVRIALAFKGLSATPRAVSLPKMEHKADAFVRLNPQGLVPALVDGALVLTQSLAIMEYLEETQPEPALLPKDPIERAYVRAFSQAICCDIHPLNNVRVLKHLDRLGHDEAARNAWYAHWIAEGFRSLEATLATRGLGGRFVLGDTPGMADICLVPQVFNAQRFNCDVTPYPLVMGIYENCMALDCFEATHPKYLSDAA</sequence>
<feature type="domain" description="GST C-terminal" evidence="3">
    <location>
        <begin position="85"/>
        <end position="211"/>
    </location>
</feature>
<dbReference type="GeneID" id="95760855"/>
<organism evidence="4 6">
    <name type="scientific">Xanthobacter flavus</name>
    <dbReference type="NCBI Taxonomy" id="281"/>
    <lineage>
        <taxon>Bacteria</taxon>
        <taxon>Pseudomonadati</taxon>
        <taxon>Pseudomonadota</taxon>
        <taxon>Alphaproteobacteria</taxon>
        <taxon>Hyphomicrobiales</taxon>
        <taxon>Xanthobacteraceae</taxon>
        <taxon>Xanthobacter</taxon>
    </lineage>
</organism>
<dbReference type="EMBL" id="JAVDPY010000003">
    <property type="protein sequence ID" value="MDR6333857.1"/>
    <property type="molecule type" value="Genomic_DNA"/>
</dbReference>
<dbReference type="GO" id="GO:0006749">
    <property type="term" value="P:glutathione metabolic process"/>
    <property type="evidence" value="ECO:0007669"/>
    <property type="project" value="TreeGrafter"/>
</dbReference>
<dbReference type="InterPro" id="IPR040079">
    <property type="entry name" value="Glutathione_S-Trfase"/>
</dbReference>
<dbReference type="Gene3D" id="1.20.1050.10">
    <property type="match status" value="1"/>
</dbReference>
<dbReference type="Proteomes" id="UP001144397">
    <property type="component" value="Unassembled WGS sequence"/>
</dbReference>
<evidence type="ECO:0000259" key="3">
    <source>
        <dbReference type="PROSITE" id="PS50405"/>
    </source>
</evidence>
<dbReference type="PANTHER" id="PTHR42673">
    <property type="entry name" value="MALEYLACETOACETATE ISOMERASE"/>
    <property type="match status" value="1"/>
</dbReference>
<evidence type="ECO:0000313" key="6">
    <source>
        <dbReference type="Proteomes" id="UP001144397"/>
    </source>
</evidence>
<dbReference type="InterPro" id="IPR010987">
    <property type="entry name" value="Glutathione-S-Trfase_C-like"/>
</dbReference>
<evidence type="ECO:0000256" key="1">
    <source>
        <dbReference type="ARBA" id="ARBA00010007"/>
    </source>
</evidence>
<dbReference type="GO" id="GO:0016034">
    <property type="term" value="F:maleylacetoacetate isomerase activity"/>
    <property type="evidence" value="ECO:0007669"/>
    <property type="project" value="TreeGrafter"/>
</dbReference>
<dbReference type="AlphaFoldDB" id="A0A9W6FJZ4"/>
<dbReference type="NCBIfam" id="TIGR01262">
    <property type="entry name" value="maiA"/>
    <property type="match status" value="1"/>
</dbReference>
<dbReference type="GO" id="GO:0005737">
    <property type="term" value="C:cytoplasm"/>
    <property type="evidence" value="ECO:0007669"/>
    <property type="project" value="InterPro"/>
</dbReference>
<proteinExistence type="inferred from homology"/>
<dbReference type="InterPro" id="IPR004045">
    <property type="entry name" value="Glutathione_S-Trfase_N"/>
</dbReference>
<dbReference type="SUPFAM" id="SSF52833">
    <property type="entry name" value="Thioredoxin-like"/>
    <property type="match status" value="1"/>
</dbReference>
<dbReference type="CDD" id="cd03191">
    <property type="entry name" value="GST_C_Zeta"/>
    <property type="match status" value="1"/>
</dbReference>
<dbReference type="InterPro" id="IPR034330">
    <property type="entry name" value="GST_Zeta_C"/>
</dbReference>
<accession>A0A9W6FJZ4</accession>
<dbReference type="EMBL" id="BSDO01000001">
    <property type="protein sequence ID" value="GLI20388.1"/>
    <property type="molecule type" value="Genomic_DNA"/>
</dbReference>
<dbReference type="SUPFAM" id="SSF47616">
    <property type="entry name" value="GST C-terminal domain-like"/>
    <property type="match status" value="1"/>
</dbReference>
<keyword evidence="4" id="KW-0413">Isomerase</keyword>
<dbReference type="GO" id="GO:0006559">
    <property type="term" value="P:L-phenylalanine catabolic process"/>
    <property type="evidence" value="ECO:0007669"/>
    <property type="project" value="TreeGrafter"/>
</dbReference>
<dbReference type="FunFam" id="1.20.1050.10:FF:000010">
    <property type="entry name" value="Maleylacetoacetate isomerase isoform 1"/>
    <property type="match status" value="1"/>
</dbReference>
<dbReference type="Pfam" id="PF13410">
    <property type="entry name" value="GST_C_2"/>
    <property type="match status" value="1"/>
</dbReference>
<dbReference type="InterPro" id="IPR005955">
    <property type="entry name" value="GST_Zeta"/>
</dbReference>
<dbReference type="RefSeq" id="WP_281804498.1">
    <property type="nucleotide sequence ID" value="NZ_BSDO01000001.1"/>
</dbReference>
<comment type="caution">
    <text evidence="4">The sequence shown here is derived from an EMBL/GenBank/DDBJ whole genome shotgun (WGS) entry which is preliminary data.</text>
</comment>
<evidence type="ECO:0000313" key="5">
    <source>
        <dbReference type="EMBL" id="MDR6333857.1"/>
    </source>
</evidence>
<dbReference type="PROSITE" id="PS50404">
    <property type="entry name" value="GST_NTER"/>
    <property type="match status" value="1"/>
</dbReference>
<name>A0A9W6FJZ4_XANFL</name>
<dbReference type="GO" id="GO:0004364">
    <property type="term" value="F:glutathione transferase activity"/>
    <property type="evidence" value="ECO:0007669"/>
    <property type="project" value="TreeGrafter"/>
</dbReference>
<gene>
    <name evidence="5" type="ORF">GGQ86_002327</name>
    <name evidence="4" type="ORF">XFLAVUS301_00620</name>
</gene>
<dbReference type="InterPro" id="IPR036249">
    <property type="entry name" value="Thioredoxin-like_sf"/>
</dbReference>
<dbReference type="PANTHER" id="PTHR42673:SF21">
    <property type="entry name" value="GLUTATHIONE S-TRANSFERASE YFCF"/>
    <property type="match status" value="1"/>
</dbReference>
<dbReference type="SFLD" id="SFLDG00358">
    <property type="entry name" value="Main_(cytGST)"/>
    <property type="match status" value="1"/>
</dbReference>
<dbReference type="Proteomes" id="UP001245370">
    <property type="component" value="Unassembled WGS sequence"/>
</dbReference>
<evidence type="ECO:0000313" key="4">
    <source>
        <dbReference type="EMBL" id="GLI20388.1"/>
    </source>
</evidence>
<comment type="similarity">
    <text evidence="1">Belongs to the GST superfamily. Zeta family.</text>
</comment>
<dbReference type="Gene3D" id="3.40.30.10">
    <property type="entry name" value="Glutaredoxin"/>
    <property type="match status" value="1"/>
</dbReference>
<keyword evidence="7" id="KW-1185">Reference proteome</keyword>
<dbReference type="Pfam" id="PF02798">
    <property type="entry name" value="GST_N"/>
    <property type="match status" value="1"/>
</dbReference>